<evidence type="ECO:0000259" key="7">
    <source>
        <dbReference type="PROSITE" id="PS50405"/>
    </source>
</evidence>
<dbReference type="Pfam" id="PF14497">
    <property type="entry name" value="GST_C_3"/>
    <property type="match status" value="4"/>
</dbReference>
<feature type="domain" description="GST C-terminal" evidence="7">
    <location>
        <begin position="289"/>
        <end position="456"/>
    </location>
</feature>
<dbReference type="Pfam" id="PF13417">
    <property type="entry name" value="GST_N_3"/>
    <property type="match status" value="1"/>
</dbReference>
<dbReference type="InterPro" id="IPR036249">
    <property type="entry name" value="Thioredoxin-like_sf"/>
</dbReference>
<feature type="domain" description="GST C-terminal" evidence="7">
    <location>
        <begin position="489"/>
        <end position="646"/>
    </location>
</feature>
<comment type="caution">
    <text evidence="8">The sequence shown here is derived from an EMBL/GenBank/DDBJ whole genome shotgun (WGS) entry which is preliminary data.</text>
</comment>
<dbReference type="Proteomes" id="UP000494256">
    <property type="component" value="Unassembled WGS sequence"/>
</dbReference>
<feature type="domain" description="GST C-terminal" evidence="7">
    <location>
        <begin position="95"/>
        <end position="256"/>
    </location>
</feature>
<dbReference type="InterPro" id="IPR010987">
    <property type="entry name" value="Glutathione-S-Trfase_C-like"/>
</dbReference>
<dbReference type="EMBL" id="CADEBD010000294">
    <property type="protein sequence ID" value="CAB3234379.1"/>
    <property type="molecule type" value="Genomic_DNA"/>
</dbReference>
<evidence type="ECO:0000313" key="8">
    <source>
        <dbReference type="EMBL" id="CAB3234379.1"/>
    </source>
</evidence>
<dbReference type="GO" id="GO:0006749">
    <property type="term" value="P:glutathione metabolic process"/>
    <property type="evidence" value="ECO:0007669"/>
    <property type="project" value="TreeGrafter"/>
</dbReference>
<dbReference type="OrthoDB" id="7425731at2759"/>
<comment type="similarity">
    <text evidence="4">Belongs to the GST superfamily. Sigma family.</text>
</comment>
<dbReference type="Pfam" id="PF02798">
    <property type="entry name" value="GST_N"/>
    <property type="match status" value="2"/>
</dbReference>
<organism evidence="8 9">
    <name type="scientific">Arctia plantaginis</name>
    <name type="common">Wood tiger moth</name>
    <name type="synonym">Phalaena plantaginis</name>
    <dbReference type="NCBI Taxonomy" id="874455"/>
    <lineage>
        <taxon>Eukaryota</taxon>
        <taxon>Metazoa</taxon>
        <taxon>Ecdysozoa</taxon>
        <taxon>Arthropoda</taxon>
        <taxon>Hexapoda</taxon>
        <taxon>Insecta</taxon>
        <taxon>Pterygota</taxon>
        <taxon>Neoptera</taxon>
        <taxon>Endopterygota</taxon>
        <taxon>Lepidoptera</taxon>
        <taxon>Glossata</taxon>
        <taxon>Ditrysia</taxon>
        <taxon>Noctuoidea</taxon>
        <taxon>Erebidae</taxon>
        <taxon>Arctiinae</taxon>
        <taxon>Arctia</taxon>
    </lineage>
</organism>
<dbReference type="EC" id="2.5.1.18" evidence="2"/>
<proteinExistence type="inferred from homology"/>
<dbReference type="PROSITE" id="PS50404">
    <property type="entry name" value="GST_NTER"/>
    <property type="match status" value="4"/>
</dbReference>
<feature type="domain" description="GST N-terminal" evidence="6">
    <location>
        <begin position="410"/>
        <end position="487"/>
    </location>
</feature>
<keyword evidence="3" id="KW-0808">Transferase</keyword>
<evidence type="ECO:0000256" key="1">
    <source>
        <dbReference type="ARBA" id="ARBA00011738"/>
    </source>
</evidence>
<comment type="subunit">
    <text evidence="1">Homodimer.</text>
</comment>
<evidence type="ECO:0000256" key="3">
    <source>
        <dbReference type="ARBA" id="ARBA00022679"/>
    </source>
</evidence>
<dbReference type="PANTHER" id="PTHR11571:SF224">
    <property type="entry name" value="HEMATOPOIETIC PROSTAGLANDIN D SYNTHASE"/>
    <property type="match status" value="1"/>
</dbReference>
<reference evidence="8 9" key="1">
    <citation type="submission" date="2020-04" db="EMBL/GenBank/DDBJ databases">
        <authorList>
            <person name="Wallbank WR R."/>
            <person name="Pardo Diaz C."/>
            <person name="Kozak K."/>
            <person name="Martin S."/>
            <person name="Jiggins C."/>
            <person name="Moest M."/>
            <person name="Warren A I."/>
            <person name="Byers J.R.P. K."/>
            <person name="Montejo-Kovacevich G."/>
            <person name="Yen C E."/>
        </authorList>
    </citation>
    <scope>NUCLEOTIDE SEQUENCE [LARGE SCALE GENOMIC DNA]</scope>
</reference>
<sequence>MPYLDKPHTLSDITMPKYIYHYFACKSLGEGPRLLFAYGGQEFEDIRYNEETWPAYKPKTPFGSVPVLFIDDKQYAQSLAISRYLGKKYGLVGDNDEEDLEIDQIVDFVNDIRARGAIVQYEEDEAVKERNHKDYSKNYYPGYFAKLNSIIEKNNGHVALGKLTWGDFWVAGIIDYIKVMTERQTPKTVCGRCLRIADVQPHTHSDTTMPKFIYHYFACKSLGEGPRLLFAYGGQEFEDIRYNEETWPAYKPKTPFGTVPVLFIDDKQYAQSLAISRYLGKKYGLVGDNDEEALEIDQNVDFVNDIRAKAAIAHYEEDAAVKERKHKDFSKNVYPGYFAKLNAIIEKNNGHVALGKLTWGDFWVAGIIDYIKHLVRIPDLEENCDRSDQRSNCVDTFLRQTVQHLLETMPKYIYHYFACKSLGEGPRLLFAYGSQEFEDIRYNEETWPAYKPKTPFGSMPVLFIDDKQYAQSLAISRYLGKKYGLVGDNDEENLEIDQIVDFVNDIRAKGAIVEYEEDEAVKERKHKDYSKNVYPEYFAKLNAIIEQNNGHVALGKLTWGDFWVAGIIDYIKVMVRIPDLEENSHRGARPHVSSPDIKMPDVKFTYFDVKAVGEGPRLLLAYGGQKFKDIRVTFQEWPQVKPNTPFGFLPVLEIDGKQYATCLAICRYLGKKYGLAGDNDEEALEIDQNVDFLYDIRYRAANTYWEPDPIIKEKKHEENSKLYPDQLKKLNEIIEKNNGHIALGKLTWGDLHFAGMLDYLKEILRMPDLEKKYPAFKKLADNVYSIPSLKAYAASAPAAIW</sequence>
<dbReference type="Gene3D" id="3.40.30.10">
    <property type="entry name" value="Glutaredoxin"/>
    <property type="match status" value="4"/>
</dbReference>
<accession>A0A8S0ZRC4</accession>
<dbReference type="GO" id="GO:0004364">
    <property type="term" value="F:glutathione transferase activity"/>
    <property type="evidence" value="ECO:0007669"/>
    <property type="project" value="UniProtKB-EC"/>
</dbReference>
<dbReference type="FunFam" id="1.20.1050.10:FF:000030">
    <property type="entry name" value="Glutathione S-transferase S1"/>
    <property type="match status" value="4"/>
</dbReference>
<protein>
    <recommendedName>
        <fullName evidence="2">glutathione transferase</fullName>
        <ecNumber evidence="2">2.5.1.18</ecNumber>
    </recommendedName>
</protein>
<evidence type="ECO:0000259" key="6">
    <source>
        <dbReference type="PROSITE" id="PS50404"/>
    </source>
</evidence>
<evidence type="ECO:0000313" key="9">
    <source>
        <dbReference type="Proteomes" id="UP000494256"/>
    </source>
</evidence>
<evidence type="ECO:0000256" key="4">
    <source>
        <dbReference type="ARBA" id="ARBA00038317"/>
    </source>
</evidence>
<comment type="catalytic activity">
    <reaction evidence="5">
        <text>RX + glutathione = an S-substituted glutathione + a halide anion + H(+)</text>
        <dbReference type="Rhea" id="RHEA:16437"/>
        <dbReference type="ChEBI" id="CHEBI:15378"/>
        <dbReference type="ChEBI" id="CHEBI:16042"/>
        <dbReference type="ChEBI" id="CHEBI:17792"/>
        <dbReference type="ChEBI" id="CHEBI:57925"/>
        <dbReference type="ChEBI" id="CHEBI:90779"/>
        <dbReference type="EC" id="2.5.1.18"/>
    </reaction>
</comment>
<dbReference type="InterPro" id="IPR050213">
    <property type="entry name" value="GST_superfamily"/>
</dbReference>
<dbReference type="SUPFAM" id="SSF47616">
    <property type="entry name" value="GST C-terminal domain-like"/>
    <property type="match status" value="4"/>
</dbReference>
<dbReference type="InterPro" id="IPR040079">
    <property type="entry name" value="Glutathione_S-Trfase"/>
</dbReference>
<feature type="domain" description="GST N-terminal" evidence="6">
    <location>
        <begin position="600"/>
        <end position="677"/>
    </location>
</feature>
<dbReference type="InterPro" id="IPR004045">
    <property type="entry name" value="Glutathione_S-Trfase_N"/>
</dbReference>
<dbReference type="SUPFAM" id="SSF52833">
    <property type="entry name" value="Thioredoxin-like"/>
    <property type="match status" value="4"/>
</dbReference>
<dbReference type="PROSITE" id="PS50405">
    <property type="entry name" value="GST_CTER"/>
    <property type="match status" value="4"/>
</dbReference>
<dbReference type="SFLD" id="SFLDG00363">
    <property type="entry name" value="AMPS_(cytGST):_Alpha-__Mu-__Pi"/>
    <property type="match status" value="4"/>
</dbReference>
<name>A0A8S0ZRC4_ARCPL</name>
<dbReference type="SFLD" id="SFLDG01205">
    <property type="entry name" value="AMPS.1"/>
    <property type="match status" value="4"/>
</dbReference>
<feature type="domain" description="GST N-terminal" evidence="6">
    <location>
        <begin position="16"/>
        <end position="93"/>
    </location>
</feature>
<dbReference type="PANTHER" id="PTHR11571">
    <property type="entry name" value="GLUTATHIONE S-TRANSFERASE"/>
    <property type="match status" value="1"/>
</dbReference>
<dbReference type="CDD" id="cd03192">
    <property type="entry name" value="GST_C_Sigma_like"/>
    <property type="match status" value="4"/>
</dbReference>
<dbReference type="InterPro" id="IPR036282">
    <property type="entry name" value="Glutathione-S-Trfase_C_sf"/>
</dbReference>
<feature type="domain" description="GST C-terminal" evidence="7">
    <location>
        <begin position="679"/>
        <end position="801"/>
    </location>
</feature>
<dbReference type="InterPro" id="IPR004046">
    <property type="entry name" value="GST_C"/>
</dbReference>
<evidence type="ECO:0000256" key="5">
    <source>
        <dbReference type="ARBA" id="ARBA00047960"/>
    </source>
</evidence>
<dbReference type="SFLD" id="SFLDS00019">
    <property type="entry name" value="Glutathione_Transferase_(cytos"/>
    <property type="match status" value="4"/>
</dbReference>
<dbReference type="Gene3D" id="1.20.1050.10">
    <property type="match status" value="4"/>
</dbReference>
<dbReference type="CDD" id="cd03039">
    <property type="entry name" value="GST_N_Sigma_like"/>
    <property type="match status" value="4"/>
</dbReference>
<dbReference type="AlphaFoldDB" id="A0A8S0ZRC4"/>
<evidence type="ECO:0000256" key="2">
    <source>
        <dbReference type="ARBA" id="ARBA00012452"/>
    </source>
</evidence>
<gene>
    <name evidence="8" type="ORF">APLA_LOCUS6590</name>
</gene>
<feature type="domain" description="GST N-terminal" evidence="6">
    <location>
        <begin position="210"/>
        <end position="287"/>
    </location>
</feature>